<sequence length="180" mass="20628">MEEPEKGEPPKVILTVAQMKALLAAEMPVYMRSWIVLGGFAGIRTEELLRMTWNAVNLEEKEIHVSREAIKRTRGGMRERYVSMLPAVIRHSPQGQSGKIIPVARTTFHYHAKRIAKAVFNIEDGWPHNCLRHSFASYHLAMWEDSGKTAHQMGHTSPNMVHQNYARAVKKKEATEWWAL</sequence>
<dbReference type="STRING" id="690879.TSACC_21668"/>
<protein>
    <submittedName>
        <fullName evidence="3">Phage integrase family protein</fullName>
    </submittedName>
</protein>
<dbReference type="Gene3D" id="1.10.443.10">
    <property type="entry name" value="Intergrase catalytic core"/>
    <property type="match status" value="1"/>
</dbReference>
<dbReference type="InParanoid" id="A0A146G680"/>
<proteinExistence type="predicted"/>
<dbReference type="PROSITE" id="PS51898">
    <property type="entry name" value="TYR_RECOMBINASE"/>
    <property type="match status" value="1"/>
</dbReference>
<accession>A0A146G680</accession>
<dbReference type="InterPro" id="IPR011010">
    <property type="entry name" value="DNA_brk_join_enz"/>
</dbReference>
<dbReference type="Proteomes" id="UP000076023">
    <property type="component" value="Unassembled WGS sequence"/>
</dbReference>
<dbReference type="SUPFAM" id="SSF56349">
    <property type="entry name" value="DNA breaking-rejoining enzymes"/>
    <property type="match status" value="1"/>
</dbReference>
<dbReference type="InterPro" id="IPR013762">
    <property type="entry name" value="Integrase-like_cat_sf"/>
</dbReference>
<comment type="caution">
    <text evidence="3">The sequence shown here is derived from an EMBL/GenBank/DDBJ whole genome shotgun (WGS) entry which is preliminary data.</text>
</comment>
<organism evidence="3 4">
    <name type="scientific">Terrimicrobium sacchariphilum</name>
    <dbReference type="NCBI Taxonomy" id="690879"/>
    <lineage>
        <taxon>Bacteria</taxon>
        <taxon>Pseudomonadati</taxon>
        <taxon>Verrucomicrobiota</taxon>
        <taxon>Terrimicrobiia</taxon>
        <taxon>Terrimicrobiales</taxon>
        <taxon>Terrimicrobiaceae</taxon>
        <taxon>Terrimicrobium</taxon>
    </lineage>
</organism>
<dbReference type="AlphaFoldDB" id="A0A146G680"/>
<evidence type="ECO:0000313" key="4">
    <source>
        <dbReference type="Proteomes" id="UP000076023"/>
    </source>
</evidence>
<dbReference type="Pfam" id="PF00589">
    <property type="entry name" value="Phage_integrase"/>
    <property type="match status" value="1"/>
</dbReference>
<dbReference type="GO" id="GO:0006310">
    <property type="term" value="P:DNA recombination"/>
    <property type="evidence" value="ECO:0007669"/>
    <property type="project" value="UniProtKB-KW"/>
</dbReference>
<evidence type="ECO:0000256" key="1">
    <source>
        <dbReference type="ARBA" id="ARBA00023172"/>
    </source>
</evidence>
<dbReference type="InterPro" id="IPR002104">
    <property type="entry name" value="Integrase_catalytic"/>
</dbReference>
<evidence type="ECO:0000259" key="2">
    <source>
        <dbReference type="PROSITE" id="PS51898"/>
    </source>
</evidence>
<keyword evidence="4" id="KW-1185">Reference proteome</keyword>
<keyword evidence="1" id="KW-0233">DNA recombination</keyword>
<dbReference type="GO" id="GO:0015074">
    <property type="term" value="P:DNA integration"/>
    <property type="evidence" value="ECO:0007669"/>
    <property type="project" value="InterPro"/>
</dbReference>
<feature type="domain" description="Tyr recombinase" evidence="2">
    <location>
        <begin position="9"/>
        <end position="179"/>
    </location>
</feature>
<dbReference type="EMBL" id="BDCO01000002">
    <property type="protein sequence ID" value="GAT33255.1"/>
    <property type="molecule type" value="Genomic_DNA"/>
</dbReference>
<gene>
    <name evidence="3" type="ORF">TSACC_21668</name>
</gene>
<dbReference type="GO" id="GO:0003677">
    <property type="term" value="F:DNA binding"/>
    <property type="evidence" value="ECO:0007669"/>
    <property type="project" value="InterPro"/>
</dbReference>
<reference evidence="4" key="1">
    <citation type="journal article" date="2017" name="Genome Announc.">
        <title>Draft Genome Sequence of Terrimicrobium sacchariphilum NM-5T, a Facultative Anaerobic Soil Bacterium of the Class Spartobacteria.</title>
        <authorList>
            <person name="Qiu Y.L."/>
            <person name="Tourlousse D.M."/>
            <person name="Matsuura N."/>
            <person name="Ohashi A."/>
            <person name="Sekiguchi Y."/>
        </authorList>
    </citation>
    <scope>NUCLEOTIDE SEQUENCE [LARGE SCALE GENOMIC DNA]</scope>
    <source>
        <strain evidence="4">NM-5</strain>
    </source>
</reference>
<evidence type="ECO:0000313" key="3">
    <source>
        <dbReference type="EMBL" id="GAT33255.1"/>
    </source>
</evidence>
<name>A0A146G680_TERSA</name>